<keyword evidence="2" id="KW-1185">Reference proteome</keyword>
<proteinExistence type="predicted"/>
<sequence>MSAGQDKVRVPCAGLCKFGDRTLTVHCDDNGVACDSEQTVGDRRHIAKVKWAESMSRAKGEQKWDVTTVNVDYGVDSQHTCCGECGVPGGNDWDGLEATGVVKVVGNTTRESRPRGSHETVVSYLVGQWQKTEKMATALRNRTVECNKRAGTQLDFCLLCYVIGAKCGVDKCAITVSKRNTCPCTESSPHVGHTPRSTITFDKVGPLQREETVRAIKAKLDEHTRLKTTAIAPLQIALQNLQRVESATAHCEWEADAGKPAVVGACAEVLSSVNIECGCALHAKLAAAVDVHLTPDWQKIVAIYACLLDGDPGDTPVRPLVGHKCMEKKAVQFVDKQVVARFKDEVEKGGGYMTTLLPYVTCSFDQVPQYAIDDPAGDRSAAHAAILSTVVDATGLVADLDVPASVWQLNCTSTARGMRAAYGQEVGRHLFAAKEFFGYTRDWSRTHAGNRRVNALAMTLDSGWVDMFHGPCDGDEMLAIVWQRIASDFTDLCQDIAEGEPNNLVALCLAHGETPEDIWSAVVKSCESVFDHDAIWSSKRSGTFSFVVWLLWSGRSNIWARLLREVPSSTMKEYGPWKDARYPALSKWT</sequence>
<dbReference type="AlphaFoldDB" id="A0A9P6FMK5"/>
<evidence type="ECO:0000313" key="2">
    <source>
        <dbReference type="Proteomes" id="UP000780801"/>
    </source>
</evidence>
<reference evidence="1" key="1">
    <citation type="journal article" date="2020" name="Fungal Divers.">
        <title>Resolving the Mortierellaceae phylogeny through synthesis of multi-gene phylogenetics and phylogenomics.</title>
        <authorList>
            <person name="Vandepol N."/>
            <person name="Liber J."/>
            <person name="Desiro A."/>
            <person name="Na H."/>
            <person name="Kennedy M."/>
            <person name="Barry K."/>
            <person name="Grigoriev I.V."/>
            <person name="Miller A.N."/>
            <person name="O'Donnell K."/>
            <person name="Stajich J.E."/>
            <person name="Bonito G."/>
        </authorList>
    </citation>
    <scope>NUCLEOTIDE SEQUENCE</scope>
    <source>
        <strain evidence="1">KOD1015</strain>
    </source>
</reference>
<dbReference type="Proteomes" id="UP000780801">
    <property type="component" value="Unassembled WGS sequence"/>
</dbReference>
<organism evidence="1 2">
    <name type="scientific">Lunasporangiospora selenospora</name>
    <dbReference type="NCBI Taxonomy" id="979761"/>
    <lineage>
        <taxon>Eukaryota</taxon>
        <taxon>Fungi</taxon>
        <taxon>Fungi incertae sedis</taxon>
        <taxon>Mucoromycota</taxon>
        <taxon>Mortierellomycotina</taxon>
        <taxon>Mortierellomycetes</taxon>
        <taxon>Mortierellales</taxon>
        <taxon>Mortierellaceae</taxon>
        <taxon>Lunasporangiospora</taxon>
    </lineage>
</organism>
<accession>A0A9P6FMK5</accession>
<dbReference type="EMBL" id="JAABOA010003661">
    <property type="protein sequence ID" value="KAF9578430.1"/>
    <property type="molecule type" value="Genomic_DNA"/>
</dbReference>
<evidence type="ECO:0000313" key="1">
    <source>
        <dbReference type="EMBL" id="KAF9578430.1"/>
    </source>
</evidence>
<comment type="caution">
    <text evidence="1">The sequence shown here is derived from an EMBL/GenBank/DDBJ whole genome shotgun (WGS) entry which is preliminary data.</text>
</comment>
<feature type="non-terminal residue" evidence="1">
    <location>
        <position position="589"/>
    </location>
</feature>
<protein>
    <submittedName>
        <fullName evidence="1">Uncharacterized protein</fullName>
    </submittedName>
</protein>
<gene>
    <name evidence="1" type="ORF">BGW38_005765</name>
</gene>
<name>A0A9P6FMK5_9FUNG</name>